<dbReference type="GO" id="GO:0019441">
    <property type="term" value="P:L-tryptophan catabolic process to kynurenine"/>
    <property type="evidence" value="ECO:0007669"/>
    <property type="project" value="InterPro"/>
</dbReference>
<dbReference type="EMBL" id="FONV01000001">
    <property type="protein sequence ID" value="SFE29215.1"/>
    <property type="molecule type" value="Genomic_DNA"/>
</dbReference>
<organism evidence="1 2">
    <name type="scientific">Actinoplanes philippinensis</name>
    <dbReference type="NCBI Taxonomy" id="35752"/>
    <lineage>
        <taxon>Bacteria</taxon>
        <taxon>Bacillati</taxon>
        <taxon>Actinomycetota</taxon>
        <taxon>Actinomycetes</taxon>
        <taxon>Micromonosporales</taxon>
        <taxon>Micromonosporaceae</taxon>
        <taxon>Actinoplanes</taxon>
    </lineage>
</organism>
<evidence type="ECO:0000313" key="2">
    <source>
        <dbReference type="Proteomes" id="UP000199645"/>
    </source>
</evidence>
<dbReference type="STRING" id="35752.SAMN05421541_10119"/>
<dbReference type="Proteomes" id="UP000199645">
    <property type="component" value="Unassembled WGS sequence"/>
</dbReference>
<accession>A0A1I1ZBZ8</accession>
<dbReference type="InterPro" id="IPR037175">
    <property type="entry name" value="KFase_sf"/>
</dbReference>
<keyword evidence="2" id="KW-1185">Reference proteome</keyword>
<protein>
    <submittedName>
        <fullName evidence="1">Putative cyclase</fullName>
    </submittedName>
</protein>
<dbReference type="OrthoDB" id="7067800at2"/>
<sequence>MSSRTDSGIGPSSFSRTDPEGAIAAAAHRCSNWGRWGPDDVRGTMNFLTPEKRRQGASLVRRGVSFSLSQSFDANGPQKGWRRRTNPVHTMLDTGTDAAAGVQGFPHGIGGADDVIAMPLQCSTQWDGLGHIFDHGHAWNGRRAADVVTSLGDGFTGIETVADVIAGRGVLLDFGDLPDGYAITAGDLTSAAERQGVTIGRGDIVLVRTGQLARARRDGWGDYAGGPAPGLSFSTADWLHRTEIAAIATDTWGFEVRPNEFDDAFQPLHQVAIPHIGLFLGEMWDLDALAADCAEDGVYEFWLTAAPLPITGAVGSPVNPIAVK</sequence>
<reference evidence="1 2" key="1">
    <citation type="submission" date="2016-10" db="EMBL/GenBank/DDBJ databases">
        <authorList>
            <person name="de Groot N.N."/>
        </authorList>
    </citation>
    <scope>NUCLEOTIDE SEQUENCE [LARGE SCALE GENOMIC DNA]</scope>
    <source>
        <strain evidence="1 2">DSM 43019</strain>
    </source>
</reference>
<dbReference type="Gene3D" id="3.50.30.50">
    <property type="entry name" value="Putative cyclase"/>
    <property type="match status" value="1"/>
</dbReference>
<dbReference type="GO" id="GO:0004061">
    <property type="term" value="F:arylformamidase activity"/>
    <property type="evidence" value="ECO:0007669"/>
    <property type="project" value="InterPro"/>
</dbReference>
<dbReference type="PANTHER" id="PTHR34861:SF10">
    <property type="entry name" value="CYCLASE"/>
    <property type="match status" value="1"/>
</dbReference>
<gene>
    <name evidence="1" type="ORF">SAMN05421541_10119</name>
</gene>
<dbReference type="SUPFAM" id="SSF102198">
    <property type="entry name" value="Putative cyclase"/>
    <property type="match status" value="1"/>
</dbReference>
<dbReference type="RefSeq" id="WP_093608651.1">
    <property type="nucleotide sequence ID" value="NZ_BOMT01000014.1"/>
</dbReference>
<dbReference type="InterPro" id="IPR007325">
    <property type="entry name" value="KFase/CYL"/>
</dbReference>
<dbReference type="Pfam" id="PF04199">
    <property type="entry name" value="Cyclase"/>
    <property type="match status" value="1"/>
</dbReference>
<dbReference type="PANTHER" id="PTHR34861">
    <property type="match status" value="1"/>
</dbReference>
<evidence type="ECO:0000313" key="1">
    <source>
        <dbReference type="EMBL" id="SFE29215.1"/>
    </source>
</evidence>
<name>A0A1I1ZBZ8_9ACTN</name>
<dbReference type="AlphaFoldDB" id="A0A1I1ZBZ8"/>
<proteinExistence type="predicted"/>